<evidence type="ECO:0000256" key="1">
    <source>
        <dbReference type="SAM" id="MobiDB-lite"/>
    </source>
</evidence>
<dbReference type="EMBL" id="CADCTN010000059">
    <property type="protein sequence ID" value="CAA9228461.1"/>
    <property type="molecule type" value="Genomic_DNA"/>
</dbReference>
<reference evidence="2" key="1">
    <citation type="submission" date="2020-02" db="EMBL/GenBank/DDBJ databases">
        <authorList>
            <person name="Meier V. D."/>
        </authorList>
    </citation>
    <scope>NUCLEOTIDE SEQUENCE</scope>
    <source>
        <strain evidence="2">AVDCRST_MAG52</strain>
    </source>
</reference>
<name>A0A6J4HN74_9ACTN</name>
<proteinExistence type="predicted"/>
<evidence type="ECO:0000313" key="2">
    <source>
        <dbReference type="EMBL" id="CAA9228461.1"/>
    </source>
</evidence>
<organism evidence="2">
    <name type="scientific">uncultured Blastococcus sp</name>
    <dbReference type="NCBI Taxonomy" id="217144"/>
    <lineage>
        <taxon>Bacteria</taxon>
        <taxon>Bacillati</taxon>
        <taxon>Actinomycetota</taxon>
        <taxon>Actinomycetes</taxon>
        <taxon>Geodermatophilales</taxon>
        <taxon>Geodermatophilaceae</taxon>
        <taxon>Blastococcus</taxon>
        <taxon>environmental samples</taxon>
    </lineage>
</organism>
<feature type="region of interest" description="Disordered" evidence="1">
    <location>
        <begin position="1"/>
        <end position="85"/>
    </location>
</feature>
<accession>A0A6J4HN74</accession>
<protein>
    <submittedName>
        <fullName evidence="2">Uncharacterized protein</fullName>
    </submittedName>
</protein>
<feature type="non-terminal residue" evidence="2">
    <location>
        <position position="85"/>
    </location>
</feature>
<dbReference type="AlphaFoldDB" id="A0A6J4HN74"/>
<feature type="non-terminal residue" evidence="2">
    <location>
        <position position="1"/>
    </location>
</feature>
<sequence>GPPVAPAGLLERDAVPARAPGEPGDGARRGARLAAGAGARLRVPGDDRDGVPRPSAVARPEADPRPGDRRPAGPPHGRVCYPWPM</sequence>
<gene>
    <name evidence="2" type="ORF">AVDCRST_MAG52-862</name>
</gene>
<feature type="compositionally biased region" description="Low complexity" evidence="1">
    <location>
        <begin position="32"/>
        <end position="42"/>
    </location>
</feature>
<feature type="compositionally biased region" description="Basic and acidic residues" evidence="1">
    <location>
        <begin position="60"/>
        <end position="71"/>
    </location>
</feature>